<dbReference type="AlphaFoldDB" id="A0A1G2JLK3"/>
<dbReference type="CDD" id="cd16376">
    <property type="entry name" value="Avd_like"/>
    <property type="match status" value="1"/>
</dbReference>
<evidence type="ECO:0000313" key="2">
    <source>
        <dbReference type="Proteomes" id="UP000178935"/>
    </source>
</evidence>
<name>A0A1G2JLK3_9BACT</name>
<gene>
    <name evidence="1" type="ORF">A2561_02915</name>
</gene>
<dbReference type="EMBL" id="MHPU01000034">
    <property type="protein sequence ID" value="OGZ88015.1"/>
    <property type="molecule type" value="Genomic_DNA"/>
</dbReference>
<protein>
    <recommendedName>
        <fullName evidence="3">Four helix bundle protein</fullName>
    </recommendedName>
</protein>
<organism evidence="1 2">
    <name type="scientific">Candidatus Staskawiczbacteria bacterium RIFOXYD1_FULL_32_13</name>
    <dbReference type="NCBI Taxonomy" id="1802234"/>
    <lineage>
        <taxon>Bacteria</taxon>
        <taxon>Candidatus Staskawicziibacteriota</taxon>
    </lineage>
</organism>
<reference evidence="1 2" key="1">
    <citation type="journal article" date="2016" name="Nat. Commun.">
        <title>Thousands of microbial genomes shed light on interconnected biogeochemical processes in an aquifer system.</title>
        <authorList>
            <person name="Anantharaman K."/>
            <person name="Brown C.T."/>
            <person name="Hug L.A."/>
            <person name="Sharon I."/>
            <person name="Castelle C.J."/>
            <person name="Probst A.J."/>
            <person name="Thomas B.C."/>
            <person name="Singh A."/>
            <person name="Wilkins M.J."/>
            <person name="Karaoz U."/>
            <person name="Brodie E.L."/>
            <person name="Williams K.H."/>
            <person name="Hubbard S.S."/>
            <person name="Banfield J.F."/>
        </authorList>
    </citation>
    <scope>NUCLEOTIDE SEQUENCE [LARGE SCALE GENOMIC DNA]</scope>
</reference>
<comment type="caution">
    <text evidence="1">The sequence shown here is derived from an EMBL/GenBank/DDBJ whole genome shotgun (WGS) entry which is preliminary data.</text>
</comment>
<dbReference type="Gene3D" id="1.20.1440.60">
    <property type="entry name" value="23S rRNA-intervening sequence"/>
    <property type="match status" value="1"/>
</dbReference>
<proteinExistence type="predicted"/>
<dbReference type="InterPro" id="IPR036583">
    <property type="entry name" value="23S_rRNA_IVS_sf"/>
</dbReference>
<accession>A0A1G2JLK3</accession>
<dbReference type="Proteomes" id="UP000178935">
    <property type="component" value="Unassembled WGS sequence"/>
</dbReference>
<evidence type="ECO:0000313" key="1">
    <source>
        <dbReference type="EMBL" id="OGZ88015.1"/>
    </source>
</evidence>
<dbReference type="InterPro" id="IPR055360">
    <property type="entry name" value="bAvd"/>
</dbReference>
<evidence type="ECO:0008006" key="3">
    <source>
        <dbReference type="Google" id="ProtNLM"/>
    </source>
</evidence>
<sequence length="142" mass="16547">MAEFFNHNQNNFHLIPPPRLLPVLDKAKTSYKNWLSVHRNIERTARFGLGLKVDNLFLDLLELLRKAVFTPIDKKVLVLQLVSDKIDVLRFFIQILWESKLISNNQYILLETDINEIGRSVGGWKKGLISKTSAFKTEERKQ</sequence>